<feature type="region of interest" description="Disordered" evidence="1">
    <location>
        <begin position="1"/>
        <end position="38"/>
    </location>
</feature>
<dbReference type="EMBL" id="KN739615">
    <property type="protein sequence ID" value="KIH54159.1"/>
    <property type="molecule type" value="Genomic_DNA"/>
</dbReference>
<dbReference type="Proteomes" id="UP000054047">
    <property type="component" value="Unassembled WGS sequence"/>
</dbReference>
<protein>
    <submittedName>
        <fullName evidence="2">Uncharacterized protein</fullName>
    </submittedName>
</protein>
<evidence type="ECO:0000313" key="3">
    <source>
        <dbReference type="Proteomes" id="UP000054047"/>
    </source>
</evidence>
<name>A0A0C2G5I2_9BILA</name>
<dbReference type="AlphaFoldDB" id="A0A0C2G5I2"/>
<keyword evidence="3" id="KW-1185">Reference proteome</keyword>
<evidence type="ECO:0000256" key="1">
    <source>
        <dbReference type="SAM" id="MobiDB-lite"/>
    </source>
</evidence>
<reference evidence="2 3" key="1">
    <citation type="submission" date="2013-12" db="EMBL/GenBank/DDBJ databases">
        <title>Draft genome of the parsitic nematode Ancylostoma duodenale.</title>
        <authorList>
            <person name="Mitreva M."/>
        </authorList>
    </citation>
    <scope>NUCLEOTIDE SEQUENCE [LARGE SCALE GENOMIC DNA]</scope>
    <source>
        <strain evidence="2 3">Zhejiang</strain>
    </source>
</reference>
<accession>A0A0C2G5I2</accession>
<proteinExistence type="predicted"/>
<feature type="compositionally biased region" description="Polar residues" evidence="1">
    <location>
        <begin position="1"/>
        <end position="21"/>
    </location>
</feature>
<gene>
    <name evidence="2" type="ORF">ANCDUO_15697</name>
</gene>
<sequence length="38" mass="4277">MNPESPSTALSLAKRWSSTALQRKKRKSELTSVDSQRT</sequence>
<organism evidence="2 3">
    <name type="scientific">Ancylostoma duodenale</name>
    <dbReference type="NCBI Taxonomy" id="51022"/>
    <lineage>
        <taxon>Eukaryota</taxon>
        <taxon>Metazoa</taxon>
        <taxon>Ecdysozoa</taxon>
        <taxon>Nematoda</taxon>
        <taxon>Chromadorea</taxon>
        <taxon>Rhabditida</taxon>
        <taxon>Rhabditina</taxon>
        <taxon>Rhabditomorpha</taxon>
        <taxon>Strongyloidea</taxon>
        <taxon>Ancylostomatidae</taxon>
        <taxon>Ancylostomatinae</taxon>
        <taxon>Ancylostoma</taxon>
    </lineage>
</organism>
<evidence type="ECO:0000313" key="2">
    <source>
        <dbReference type="EMBL" id="KIH54159.1"/>
    </source>
</evidence>